<protein>
    <submittedName>
        <fullName evidence="1">Uncharacterized protein</fullName>
    </submittedName>
</protein>
<sequence>MLNTNLVTPLVKGLQPDLMATLQQPSQWIVGELVLKGAAYHQGQICAKGHAGPAVLDANAFLRAPLGITGHVLAMLP</sequence>
<dbReference type="EMBL" id="CM037152">
    <property type="protein sequence ID" value="KAH7833492.1"/>
    <property type="molecule type" value="Genomic_DNA"/>
</dbReference>
<keyword evidence="2" id="KW-1185">Reference proteome</keyword>
<name>A0ACB7WYI5_9ERIC</name>
<evidence type="ECO:0000313" key="2">
    <source>
        <dbReference type="Proteomes" id="UP000828048"/>
    </source>
</evidence>
<comment type="caution">
    <text evidence="1">The sequence shown here is derived from an EMBL/GenBank/DDBJ whole genome shotgun (WGS) entry which is preliminary data.</text>
</comment>
<dbReference type="Proteomes" id="UP000828048">
    <property type="component" value="Chromosome 2"/>
</dbReference>
<organism evidence="1 2">
    <name type="scientific">Vaccinium darrowii</name>
    <dbReference type="NCBI Taxonomy" id="229202"/>
    <lineage>
        <taxon>Eukaryota</taxon>
        <taxon>Viridiplantae</taxon>
        <taxon>Streptophyta</taxon>
        <taxon>Embryophyta</taxon>
        <taxon>Tracheophyta</taxon>
        <taxon>Spermatophyta</taxon>
        <taxon>Magnoliopsida</taxon>
        <taxon>eudicotyledons</taxon>
        <taxon>Gunneridae</taxon>
        <taxon>Pentapetalae</taxon>
        <taxon>asterids</taxon>
        <taxon>Ericales</taxon>
        <taxon>Ericaceae</taxon>
        <taxon>Vaccinioideae</taxon>
        <taxon>Vaccinieae</taxon>
        <taxon>Vaccinium</taxon>
    </lineage>
</organism>
<evidence type="ECO:0000313" key="1">
    <source>
        <dbReference type="EMBL" id="KAH7833492.1"/>
    </source>
</evidence>
<reference evidence="1 2" key="1">
    <citation type="journal article" date="2021" name="Hortic Res">
        <title>High-quality reference genome and annotation aids understanding of berry development for evergreen blueberry (Vaccinium darrowii).</title>
        <authorList>
            <person name="Yu J."/>
            <person name="Hulse-Kemp A.M."/>
            <person name="Babiker E."/>
            <person name="Staton M."/>
        </authorList>
    </citation>
    <scope>NUCLEOTIDE SEQUENCE [LARGE SCALE GENOMIC DNA]</scope>
    <source>
        <strain evidence="2">cv. NJ 8807/NJ 8810</strain>
        <tissue evidence="1">Young leaf</tissue>
    </source>
</reference>
<proteinExistence type="predicted"/>
<gene>
    <name evidence="1" type="ORF">Vadar_006875</name>
</gene>
<accession>A0ACB7WYI5</accession>